<dbReference type="SUPFAM" id="SSF81383">
    <property type="entry name" value="F-box domain"/>
    <property type="match status" value="1"/>
</dbReference>
<proteinExistence type="predicted"/>
<evidence type="ECO:0008006" key="4">
    <source>
        <dbReference type="Google" id="ProtNLM"/>
    </source>
</evidence>
<accession>A0A0S4JRP9</accession>
<protein>
    <recommendedName>
        <fullName evidence="4">F-box domain-containing protein</fullName>
    </recommendedName>
</protein>
<organism evidence="2 3">
    <name type="scientific">Bodo saltans</name>
    <name type="common">Flagellated protozoan</name>
    <dbReference type="NCBI Taxonomy" id="75058"/>
    <lineage>
        <taxon>Eukaryota</taxon>
        <taxon>Discoba</taxon>
        <taxon>Euglenozoa</taxon>
        <taxon>Kinetoplastea</taxon>
        <taxon>Metakinetoplastina</taxon>
        <taxon>Eubodonida</taxon>
        <taxon>Bodonidae</taxon>
        <taxon>Bodo</taxon>
    </lineage>
</organism>
<dbReference type="CDD" id="cd09917">
    <property type="entry name" value="F-box_SF"/>
    <property type="match status" value="1"/>
</dbReference>
<sequence>MLTESSTSESPTLDSDNKPAAGHLNNKPRVFSLCPDTIVQICEFLEPVDLARVASTCHPLRSLLFVFDAVIWREQCINLWRDKQGFRRFCNHFVVHTSLLASDASRNVVVDASTMGGKEDCSTTRATSPHHCRHTAAAIKPKRMAPSRLVPSMTLSPETTLRCIRDSILPPLAAASMKSSPNGGMGSQQPFALPPPATALGERRLWWELAPQEQVRRLRRIMMASNTAGSSSSSDDNESTTHSSQGHVSWKFAYFSSVRDSKRTRLAKSDLLAGEWTISFAQIPGRTFPVTFREDGTLMTSLHQDGLRYQLSQQGEELNVHVFPALSVTRVESQQQQQRRIDASVITDDGQLAAVDTVSSVEVFGSSSARTTAAVRTSWGWSIKNHFVCIESKDVPTPEYLNQLHLLCCPRPP</sequence>
<dbReference type="EMBL" id="CYKH01002091">
    <property type="protein sequence ID" value="CUG92867.1"/>
    <property type="molecule type" value="Genomic_DNA"/>
</dbReference>
<reference evidence="3" key="1">
    <citation type="submission" date="2015-09" db="EMBL/GenBank/DDBJ databases">
        <authorList>
            <consortium name="Pathogen Informatics"/>
        </authorList>
    </citation>
    <scope>NUCLEOTIDE SEQUENCE [LARGE SCALE GENOMIC DNA]</scope>
    <source>
        <strain evidence="3">Lake Konstanz</strain>
    </source>
</reference>
<dbReference type="AlphaFoldDB" id="A0A0S4JRP9"/>
<feature type="region of interest" description="Disordered" evidence="1">
    <location>
        <begin position="1"/>
        <end position="21"/>
    </location>
</feature>
<name>A0A0S4JRP9_BODSA</name>
<feature type="compositionally biased region" description="Polar residues" evidence="1">
    <location>
        <begin position="177"/>
        <end position="190"/>
    </location>
</feature>
<dbReference type="OrthoDB" id="2398163at2759"/>
<feature type="region of interest" description="Disordered" evidence="1">
    <location>
        <begin position="174"/>
        <end position="195"/>
    </location>
</feature>
<keyword evidence="3" id="KW-1185">Reference proteome</keyword>
<evidence type="ECO:0000313" key="2">
    <source>
        <dbReference type="EMBL" id="CUG92867.1"/>
    </source>
</evidence>
<evidence type="ECO:0000256" key="1">
    <source>
        <dbReference type="SAM" id="MobiDB-lite"/>
    </source>
</evidence>
<feature type="compositionally biased region" description="Low complexity" evidence="1">
    <location>
        <begin position="1"/>
        <end position="14"/>
    </location>
</feature>
<evidence type="ECO:0000313" key="3">
    <source>
        <dbReference type="Proteomes" id="UP000051952"/>
    </source>
</evidence>
<dbReference type="Proteomes" id="UP000051952">
    <property type="component" value="Unassembled WGS sequence"/>
</dbReference>
<gene>
    <name evidence="2" type="ORF">BSAL_39765</name>
</gene>
<dbReference type="InterPro" id="IPR036047">
    <property type="entry name" value="F-box-like_dom_sf"/>
</dbReference>
<dbReference type="VEuPathDB" id="TriTrypDB:BSAL_39765"/>